<protein>
    <recommendedName>
        <fullName evidence="3">DUF4216 domain-containing protein</fullName>
    </recommendedName>
</protein>
<reference evidence="1 2" key="2">
    <citation type="journal article" date="2017" name="Front. Plant Sci.">
        <title>Gene Classification and Mining of Molecular Markers Useful in Red Clover (Trifolium pratense) Breeding.</title>
        <authorList>
            <person name="Istvanek J."/>
            <person name="Dluhosova J."/>
            <person name="Dluhos P."/>
            <person name="Patkova L."/>
            <person name="Nedelnik J."/>
            <person name="Repkova J."/>
        </authorList>
    </citation>
    <scope>NUCLEOTIDE SEQUENCE [LARGE SCALE GENOMIC DNA]</scope>
    <source>
        <strain evidence="2">cv. Tatra</strain>
        <tissue evidence="1">Young leaves</tissue>
    </source>
</reference>
<evidence type="ECO:0000313" key="2">
    <source>
        <dbReference type="Proteomes" id="UP000236291"/>
    </source>
</evidence>
<reference evidence="1 2" key="1">
    <citation type="journal article" date="2014" name="Am. J. Bot.">
        <title>Genome assembly and annotation for red clover (Trifolium pratense; Fabaceae).</title>
        <authorList>
            <person name="Istvanek J."/>
            <person name="Jaros M."/>
            <person name="Krenek A."/>
            <person name="Repkova J."/>
        </authorList>
    </citation>
    <scope>NUCLEOTIDE SEQUENCE [LARGE SCALE GENOMIC DNA]</scope>
    <source>
        <strain evidence="2">cv. Tatra</strain>
        <tissue evidence="1">Young leaves</tissue>
    </source>
</reference>
<comment type="caution">
    <text evidence="1">The sequence shown here is derived from an EMBL/GenBank/DDBJ whole genome shotgun (WGS) entry which is preliminary data.</text>
</comment>
<gene>
    <name evidence="1" type="ORF">L195_g060774</name>
</gene>
<accession>A0A2K3K5X5</accession>
<proteinExistence type="predicted"/>
<sequence>MASQAKQVFYVKDPSNERWSVVLQGKNVHGSYENQELDISEIPPFSSDVPTFIEENEEDDVHAAIRLDHDEGIWD</sequence>
<dbReference type="Proteomes" id="UP000236291">
    <property type="component" value="Unassembled WGS sequence"/>
</dbReference>
<dbReference type="AlphaFoldDB" id="A0A2K3K5X5"/>
<dbReference type="EMBL" id="ASHM01142969">
    <property type="protein sequence ID" value="PNX61671.1"/>
    <property type="molecule type" value="Genomic_DNA"/>
</dbReference>
<evidence type="ECO:0000313" key="1">
    <source>
        <dbReference type="EMBL" id="PNX61671.1"/>
    </source>
</evidence>
<evidence type="ECO:0008006" key="3">
    <source>
        <dbReference type="Google" id="ProtNLM"/>
    </source>
</evidence>
<organism evidence="1 2">
    <name type="scientific">Trifolium pratense</name>
    <name type="common">Red clover</name>
    <dbReference type="NCBI Taxonomy" id="57577"/>
    <lineage>
        <taxon>Eukaryota</taxon>
        <taxon>Viridiplantae</taxon>
        <taxon>Streptophyta</taxon>
        <taxon>Embryophyta</taxon>
        <taxon>Tracheophyta</taxon>
        <taxon>Spermatophyta</taxon>
        <taxon>Magnoliopsida</taxon>
        <taxon>eudicotyledons</taxon>
        <taxon>Gunneridae</taxon>
        <taxon>Pentapetalae</taxon>
        <taxon>rosids</taxon>
        <taxon>fabids</taxon>
        <taxon>Fabales</taxon>
        <taxon>Fabaceae</taxon>
        <taxon>Papilionoideae</taxon>
        <taxon>50 kb inversion clade</taxon>
        <taxon>NPAAA clade</taxon>
        <taxon>Hologalegina</taxon>
        <taxon>IRL clade</taxon>
        <taxon>Trifolieae</taxon>
        <taxon>Trifolium</taxon>
    </lineage>
</organism>
<name>A0A2K3K5X5_TRIPR</name>